<sequence length="86" mass="9067">MESSAGSDTRSSPVGAGLWALGDADFPAVLRQLLPMMKPPEERPDSGGPGGPVEAEAPRRSGEECGPEEMILLLIFLYSLAEEAQP</sequence>
<feature type="region of interest" description="Disordered" evidence="1">
    <location>
        <begin position="34"/>
        <end position="65"/>
    </location>
</feature>
<proteinExistence type="predicted"/>
<reference evidence="2" key="1">
    <citation type="submission" date="2022-07" db="EMBL/GenBank/DDBJ databases">
        <title>Chromosome-level genome of Muraenolepis orangiensis.</title>
        <authorList>
            <person name="Kim J."/>
        </authorList>
    </citation>
    <scope>NUCLEOTIDE SEQUENCE</scope>
    <source>
        <strain evidence="2">KU_S4_2022</strain>
        <tissue evidence="2">Muscle</tissue>
    </source>
</reference>
<protein>
    <submittedName>
        <fullName evidence="2">Uncharacterized protein</fullName>
    </submittedName>
</protein>
<feature type="non-terminal residue" evidence="2">
    <location>
        <position position="86"/>
    </location>
</feature>
<gene>
    <name evidence="2" type="ORF">NHX12_033845</name>
</gene>
<dbReference type="EMBL" id="JANIIK010000048">
    <property type="protein sequence ID" value="KAJ3599891.1"/>
    <property type="molecule type" value="Genomic_DNA"/>
</dbReference>
<accession>A0A9Q0IK22</accession>
<dbReference type="Proteomes" id="UP001148018">
    <property type="component" value="Unassembled WGS sequence"/>
</dbReference>
<evidence type="ECO:0000256" key="1">
    <source>
        <dbReference type="SAM" id="MobiDB-lite"/>
    </source>
</evidence>
<keyword evidence="3" id="KW-1185">Reference proteome</keyword>
<name>A0A9Q0IK22_9TELE</name>
<evidence type="ECO:0000313" key="3">
    <source>
        <dbReference type="Proteomes" id="UP001148018"/>
    </source>
</evidence>
<evidence type="ECO:0000313" key="2">
    <source>
        <dbReference type="EMBL" id="KAJ3599891.1"/>
    </source>
</evidence>
<organism evidence="2 3">
    <name type="scientific">Muraenolepis orangiensis</name>
    <name type="common">Patagonian moray cod</name>
    <dbReference type="NCBI Taxonomy" id="630683"/>
    <lineage>
        <taxon>Eukaryota</taxon>
        <taxon>Metazoa</taxon>
        <taxon>Chordata</taxon>
        <taxon>Craniata</taxon>
        <taxon>Vertebrata</taxon>
        <taxon>Euteleostomi</taxon>
        <taxon>Actinopterygii</taxon>
        <taxon>Neopterygii</taxon>
        <taxon>Teleostei</taxon>
        <taxon>Neoteleostei</taxon>
        <taxon>Acanthomorphata</taxon>
        <taxon>Zeiogadaria</taxon>
        <taxon>Gadariae</taxon>
        <taxon>Gadiformes</taxon>
        <taxon>Muraenolepidoidei</taxon>
        <taxon>Muraenolepididae</taxon>
        <taxon>Muraenolepis</taxon>
    </lineage>
</organism>
<comment type="caution">
    <text evidence="2">The sequence shown here is derived from an EMBL/GenBank/DDBJ whole genome shotgun (WGS) entry which is preliminary data.</text>
</comment>
<dbReference type="AlphaFoldDB" id="A0A9Q0IK22"/>